<dbReference type="KEGG" id="ahu:A6A40_26780"/>
<dbReference type="Proteomes" id="UP000077405">
    <property type="component" value="Plasmid pYZ5"/>
</dbReference>
<organism evidence="2 3">
    <name type="scientific">Azospirillum humicireducens</name>
    <dbReference type="NCBI Taxonomy" id="1226968"/>
    <lineage>
        <taxon>Bacteria</taxon>
        <taxon>Pseudomonadati</taxon>
        <taxon>Pseudomonadota</taxon>
        <taxon>Alphaproteobacteria</taxon>
        <taxon>Rhodospirillales</taxon>
        <taxon>Azospirillaceae</taxon>
        <taxon>Azospirillum</taxon>
    </lineage>
</organism>
<keyword evidence="3" id="KW-1185">Reference proteome</keyword>
<dbReference type="AlphaFoldDB" id="A0A2R4VVW3"/>
<dbReference type="InterPro" id="IPR002711">
    <property type="entry name" value="HNH"/>
</dbReference>
<reference evidence="2 3" key="1">
    <citation type="submission" date="2018-04" db="EMBL/GenBank/DDBJ databases">
        <title>Complete genome sequence of the nitrogen-fixing bacterium Azospirillum humicireducens type strain SgZ-5.</title>
        <authorList>
            <person name="Yu Z."/>
        </authorList>
    </citation>
    <scope>NUCLEOTIDE SEQUENCE [LARGE SCALE GENOMIC DNA]</scope>
    <source>
        <strain evidence="2 3">SgZ-5</strain>
        <plasmid evidence="2 3">pYZ5</plasmid>
    </source>
</reference>
<dbReference type="Pfam" id="PF01844">
    <property type="entry name" value="HNH"/>
    <property type="match status" value="1"/>
</dbReference>
<protein>
    <submittedName>
        <fullName evidence="2">HNH endonuclease</fullName>
    </submittedName>
</protein>
<dbReference type="GO" id="GO:0004519">
    <property type="term" value="F:endonuclease activity"/>
    <property type="evidence" value="ECO:0007669"/>
    <property type="project" value="UniProtKB-KW"/>
</dbReference>
<geneLocation type="plasmid" evidence="2 3">
    <name>pYZ5</name>
</geneLocation>
<dbReference type="GO" id="GO:0003676">
    <property type="term" value="F:nucleic acid binding"/>
    <property type="evidence" value="ECO:0007669"/>
    <property type="project" value="InterPro"/>
</dbReference>
<evidence type="ECO:0000259" key="1">
    <source>
        <dbReference type="SMART" id="SM00507"/>
    </source>
</evidence>
<name>A0A2R4VVW3_9PROT</name>
<dbReference type="SMART" id="SM00507">
    <property type="entry name" value="HNHc"/>
    <property type="match status" value="1"/>
</dbReference>
<dbReference type="Gene3D" id="1.10.30.50">
    <property type="match status" value="1"/>
</dbReference>
<accession>A0A2R4VVW3</accession>
<evidence type="ECO:0000313" key="3">
    <source>
        <dbReference type="Proteomes" id="UP000077405"/>
    </source>
</evidence>
<keyword evidence="2" id="KW-0255">Endonuclease</keyword>
<keyword evidence="2" id="KW-0614">Plasmid</keyword>
<keyword evidence="2" id="KW-0540">Nuclease</keyword>
<dbReference type="InterPro" id="IPR003615">
    <property type="entry name" value="HNH_nuc"/>
</dbReference>
<dbReference type="GO" id="GO:0008270">
    <property type="term" value="F:zinc ion binding"/>
    <property type="evidence" value="ECO:0007669"/>
    <property type="project" value="InterPro"/>
</dbReference>
<evidence type="ECO:0000313" key="2">
    <source>
        <dbReference type="EMBL" id="AWB08590.1"/>
    </source>
</evidence>
<dbReference type="OrthoDB" id="7321232at2"/>
<proteinExistence type="predicted"/>
<dbReference type="RefSeq" id="WP_108548844.1">
    <property type="nucleotide sequence ID" value="NZ_CP028906.1"/>
</dbReference>
<dbReference type="CDD" id="cd00085">
    <property type="entry name" value="HNHc"/>
    <property type="match status" value="1"/>
</dbReference>
<keyword evidence="2" id="KW-0378">Hydrolase</keyword>
<gene>
    <name evidence="2" type="ORF">A6A40_26780</name>
</gene>
<sequence>MPVTPDDATLMDVQQGGRCFFCDGPVGAKATVDHLIPQAYGGIDGPANAVLAHRRCNQRKGDRLPTGEELDRFFALRRSSRLGVWPPLQALREVADWSGDTERWMAVAQAIARER</sequence>
<feature type="domain" description="HNH nuclease" evidence="1">
    <location>
        <begin position="7"/>
        <end position="58"/>
    </location>
</feature>
<dbReference type="EMBL" id="CP028906">
    <property type="protein sequence ID" value="AWB08590.1"/>
    <property type="molecule type" value="Genomic_DNA"/>
</dbReference>